<sequence length="633" mass="70581">MVYLGILFTSRVPNYATRLLLLFFLAAESQDNFCPELPAPEDHHFEESTRDFLGKRFAQCSHALDLAGPHGQQLLPSFVLADFPDVPVSSPELLKSASVCQNPVHAFRRVFLSPRYLLAIRAAECARAATPTSGWLQTGACIPESCTAVFSNLVIPRLFEWRSRESHPEVLPSAGPCAAQLLDYRGNSSDPLVASTWLRENDVACRMHLLASDSSVCAIKGNLWRLLSNKGFFNKYFGAQVRSLSSEGLGNPDSTVAFHQQLAIDHYRSCRQGGGDYVGVAFSDADFHGYELGMCVPSGLHRQHGCIRYWLGRCMSVYRPEVTIDDTSVVVTDLAHREEIDVQWAIIGVGRSGTTSLARWLGQHPRLELLQGPADICAEGSLEYLFRRTDQEHLINREWLGPPRRKSRPGQPQPLRGIKEPSLLRNNRGREMLAEMRTRRFIVLTKDWIEWMKSSLLYPTRIQLDDKGQLNCGPTKQLLLFLNRSGFAECDPINWQSSYVAQNLADLERKGVAVSSIKVLHLENLRSEGPGAIGRLAAWLGAGPANRSTLPPMPRENVVATSGTEGAFWAELCSLSAPLMWKLEQIRRKATAGVADLLRRSQEPVPECLSGPKLIRDIACSRSRKLTTKHEDM</sequence>
<comment type="caution">
    <text evidence="2">The sequence shown here is derived from an EMBL/GenBank/DDBJ whole genome shotgun (WGS) entry which is preliminary data.</text>
</comment>
<protein>
    <submittedName>
        <fullName evidence="2">Uncharacterized protein</fullName>
    </submittedName>
</protein>
<organism evidence="2 3">
    <name type="scientific">Polarella glacialis</name>
    <name type="common">Dinoflagellate</name>
    <dbReference type="NCBI Taxonomy" id="89957"/>
    <lineage>
        <taxon>Eukaryota</taxon>
        <taxon>Sar</taxon>
        <taxon>Alveolata</taxon>
        <taxon>Dinophyceae</taxon>
        <taxon>Suessiales</taxon>
        <taxon>Suessiaceae</taxon>
        <taxon>Polarella</taxon>
    </lineage>
</organism>
<feature type="region of interest" description="Disordered" evidence="1">
    <location>
        <begin position="398"/>
        <end position="421"/>
    </location>
</feature>
<keyword evidence="3" id="KW-1185">Reference proteome</keyword>
<accession>A0A813FPP0</accession>
<dbReference type="OrthoDB" id="409558at2759"/>
<dbReference type="Gene3D" id="3.40.50.300">
    <property type="entry name" value="P-loop containing nucleotide triphosphate hydrolases"/>
    <property type="match status" value="1"/>
</dbReference>
<gene>
    <name evidence="2" type="ORF">PGLA1383_LOCUS31876</name>
</gene>
<proteinExistence type="predicted"/>
<dbReference type="Proteomes" id="UP000654075">
    <property type="component" value="Unassembled WGS sequence"/>
</dbReference>
<dbReference type="SUPFAM" id="SSF52540">
    <property type="entry name" value="P-loop containing nucleoside triphosphate hydrolases"/>
    <property type="match status" value="1"/>
</dbReference>
<dbReference type="InterPro" id="IPR027417">
    <property type="entry name" value="P-loop_NTPase"/>
</dbReference>
<evidence type="ECO:0000313" key="2">
    <source>
        <dbReference type="EMBL" id="CAE8614143.1"/>
    </source>
</evidence>
<dbReference type="EMBL" id="CAJNNV010025370">
    <property type="protein sequence ID" value="CAE8614143.1"/>
    <property type="molecule type" value="Genomic_DNA"/>
</dbReference>
<evidence type="ECO:0000313" key="3">
    <source>
        <dbReference type="Proteomes" id="UP000654075"/>
    </source>
</evidence>
<name>A0A813FPP0_POLGL</name>
<dbReference type="OMA" id="MACTETF"/>
<dbReference type="AlphaFoldDB" id="A0A813FPP0"/>
<evidence type="ECO:0000256" key="1">
    <source>
        <dbReference type="SAM" id="MobiDB-lite"/>
    </source>
</evidence>
<reference evidence="2" key="1">
    <citation type="submission" date="2021-02" db="EMBL/GenBank/DDBJ databases">
        <authorList>
            <person name="Dougan E. K."/>
            <person name="Rhodes N."/>
            <person name="Thang M."/>
            <person name="Chan C."/>
        </authorList>
    </citation>
    <scope>NUCLEOTIDE SEQUENCE</scope>
</reference>